<dbReference type="Proteomes" id="UP000030745">
    <property type="component" value="Unassembled WGS sequence"/>
</dbReference>
<proteinExistence type="predicted"/>
<dbReference type="AlphaFoldDB" id="A0A067BQJ3"/>
<evidence type="ECO:0000256" key="1">
    <source>
        <dbReference type="SAM" id="SignalP"/>
    </source>
</evidence>
<reference evidence="2 3" key="1">
    <citation type="journal article" date="2013" name="PLoS Genet.">
        <title>Distinctive expansion of potential virulence genes in the genome of the oomycete fish pathogen Saprolegnia parasitica.</title>
        <authorList>
            <person name="Jiang R.H."/>
            <person name="de Bruijn I."/>
            <person name="Haas B.J."/>
            <person name="Belmonte R."/>
            <person name="Lobach L."/>
            <person name="Christie J."/>
            <person name="van den Ackerveken G."/>
            <person name="Bottin A."/>
            <person name="Bulone V."/>
            <person name="Diaz-Moreno S.M."/>
            <person name="Dumas B."/>
            <person name="Fan L."/>
            <person name="Gaulin E."/>
            <person name="Govers F."/>
            <person name="Grenville-Briggs L.J."/>
            <person name="Horner N.R."/>
            <person name="Levin J.Z."/>
            <person name="Mammella M."/>
            <person name="Meijer H.J."/>
            <person name="Morris P."/>
            <person name="Nusbaum C."/>
            <person name="Oome S."/>
            <person name="Phillips A.J."/>
            <person name="van Rooyen D."/>
            <person name="Rzeszutek E."/>
            <person name="Saraiva M."/>
            <person name="Secombes C.J."/>
            <person name="Seidl M.F."/>
            <person name="Snel B."/>
            <person name="Stassen J.H."/>
            <person name="Sykes S."/>
            <person name="Tripathy S."/>
            <person name="van den Berg H."/>
            <person name="Vega-Arreguin J.C."/>
            <person name="Wawra S."/>
            <person name="Young S.K."/>
            <person name="Zeng Q."/>
            <person name="Dieguez-Uribeondo J."/>
            <person name="Russ C."/>
            <person name="Tyler B.M."/>
            <person name="van West P."/>
        </authorList>
    </citation>
    <scope>NUCLEOTIDE SEQUENCE [LARGE SCALE GENOMIC DNA]</scope>
    <source>
        <strain evidence="2 3">CBS 223.65</strain>
    </source>
</reference>
<feature type="chain" id="PRO_5001637808" evidence="1">
    <location>
        <begin position="17"/>
        <end position="234"/>
    </location>
</feature>
<keyword evidence="1" id="KW-0732">Signal</keyword>
<dbReference type="KEGG" id="spar:SPRG_15004"/>
<dbReference type="VEuPathDB" id="FungiDB:SPRG_15004"/>
<dbReference type="GeneID" id="24136776"/>
<evidence type="ECO:0000313" key="3">
    <source>
        <dbReference type="Proteomes" id="UP000030745"/>
    </source>
</evidence>
<accession>A0A067BQJ3</accession>
<evidence type="ECO:0000313" key="2">
    <source>
        <dbReference type="EMBL" id="KDO19050.1"/>
    </source>
</evidence>
<dbReference type="RefSeq" id="XP_012210238.1">
    <property type="nucleotide sequence ID" value="XM_012354848.1"/>
</dbReference>
<dbReference type="STRING" id="695850.A0A067BQJ3"/>
<gene>
    <name evidence="2" type="ORF">SPRG_15004</name>
</gene>
<protein>
    <submittedName>
        <fullName evidence="2">Uncharacterized protein</fullName>
    </submittedName>
</protein>
<keyword evidence="3" id="KW-1185">Reference proteome</keyword>
<sequence>MLIAAACIASIHVCIASLEKLKDDNQELYAKLVARCRQRTPAAGSPVKIGSLACVHCIEDAVLYYFLCEKHWNVLYFSVADPARGRPYDLTPATSGKGEHYVLSSKHLVHVKPIPLFQQLLRRRMVMHSRHYVRQRMYRSTTLLGQLHCGRPMHASALREIQMRTSHRIQSQRALRLAATKPSMSLAHAHATQFKELEAQLVDRDNTTLSALNAADMFEMRHAYPGWTSLSMPI</sequence>
<name>A0A067BQJ3_SAPPC</name>
<dbReference type="EMBL" id="KK583374">
    <property type="protein sequence ID" value="KDO19050.1"/>
    <property type="molecule type" value="Genomic_DNA"/>
</dbReference>
<feature type="signal peptide" evidence="1">
    <location>
        <begin position="1"/>
        <end position="16"/>
    </location>
</feature>
<organism evidence="2 3">
    <name type="scientific">Saprolegnia parasitica (strain CBS 223.65)</name>
    <dbReference type="NCBI Taxonomy" id="695850"/>
    <lineage>
        <taxon>Eukaryota</taxon>
        <taxon>Sar</taxon>
        <taxon>Stramenopiles</taxon>
        <taxon>Oomycota</taxon>
        <taxon>Saprolegniomycetes</taxon>
        <taxon>Saprolegniales</taxon>
        <taxon>Saprolegniaceae</taxon>
        <taxon>Saprolegnia</taxon>
    </lineage>
</organism>